<evidence type="ECO:0000256" key="2">
    <source>
        <dbReference type="SAM" id="MobiDB-lite"/>
    </source>
</evidence>
<evidence type="ECO:0000256" key="1">
    <source>
        <dbReference type="SAM" id="Coils"/>
    </source>
</evidence>
<gene>
    <name evidence="3" type="ORF">Ae201684_014635</name>
</gene>
<dbReference type="AlphaFoldDB" id="A0A6G0WJI6"/>
<organism evidence="3 4">
    <name type="scientific">Aphanomyces euteiches</name>
    <dbReference type="NCBI Taxonomy" id="100861"/>
    <lineage>
        <taxon>Eukaryota</taxon>
        <taxon>Sar</taxon>
        <taxon>Stramenopiles</taxon>
        <taxon>Oomycota</taxon>
        <taxon>Saprolegniomycetes</taxon>
        <taxon>Saprolegniales</taxon>
        <taxon>Verrucalvaceae</taxon>
        <taxon>Aphanomyces</taxon>
    </lineage>
</organism>
<feature type="coiled-coil region" evidence="1">
    <location>
        <begin position="316"/>
        <end position="369"/>
    </location>
</feature>
<feature type="region of interest" description="Disordered" evidence="2">
    <location>
        <begin position="215"/>
        <end position="254"/>
    </location>
</feature>
<proteinExistence type="predicted"/>
<evidence type="ECO:0000313" key="4">
    <source>
        <dbReference type="Proteomes" id="UP000481153"/>
    </source>
</evidence>
<reference evidence="3 4" key="1">
    <citation type="submission" date="2019-07" db="EMBL/GenBank/DDBJ databases">
        <title>Genomics analysis of Aphanomyces spp. identifies a new class of oomycete effector associated with host adaptation.</title>
        <authorList>
            <person name="Gaulin E."/>
        </authorList>
    </citation>
    <scope>NUCLEOTIDE SEQUENCE [LARGE SCALE GENOMIC DNA]</scope>
    <source>
        <strain evidence="3 4">ATCC 201684</strain>
    </source>
</reference>
<evidence type="ECO:0000313" key="3">
    <source>
        <dbReference type="EMBL" id="KAF0727377.1"/>
    </source>
</evidence>
<keyword evidence="1" id="KW-0175">Coiled coil</keyword>
<accession>A0A6G0WJI6</accession>
<protein>
    <submittedName>
        <fullName evidence="3">Uncharacterized protein</fullName>
    </submittedName>
</protein>
<comment type="caution">
    <text evidence="3">The sequence shown here is derived from an EMBL/GenBank/DDBJ whole genome shotgun (WGS) entry which is preliminary data.</text>
</comment>
<dbReference type="EMBL" id="VJMJ01000198">
    <property type="protein sequence ID" value="KAF0727377.1"/>
    <property type="molecule type" value="Genomic_DNA"/>
</dbReference>
<dbReference type="VEuPathDB" id="FungiDB:AeMF1_020664"/>
<dbReference type="Proteomes" id="UP000481153">
    <property type="component" value="Unassembled WGS sequence"/>
</dbReference>
<name>A0A6G0WJI6_9STRA</name>
<feature type="region of interest" description="Disordered" evidence="2">
    <location>
        <begin position="94"/>
        <end position="122"/>
    </location>
</feature>
<keyword evidence="4" id="KW-1185">Reference proteome</keyword>
<sequence>MQQQLIEGLIVDHLETSSRRGGGNSSRNHVTYDQCGRKVITVTDGKKSGRDKPHLCLSPRTPKHPAMHPNQAKRLIQNVCRDLQDEHSEVHLPTTPRSIHTAPSPQVCRPTQPARPTTSGQASHVEAFPALVQSPRRAKRSEPIVDHSMDTPMQSPLHTWGIPREHILEFIRLSVLPSTWAMNIKSVGEWRAMSNDPNGASQLPRLVKPRLQFPPQLTAKQSKSNRGQRRPRPQHIVLDHSLPPPPPPPSVRDNSIEAKIHKMIADLKQDPHAWQLFQQRIQEYKEMKKQNSGGSGGNGLSIIDQNKRNAFVVSTASDLAERKRQHDEQLAAIKKKHQMQLEEERIFRMEQLDRRARKLHEQRRHVALETQVKGWLRVVVTVCVVENWHDRMRREKKRKLIELKEHAAACRIQRVWRYKLHVTNSKAMLQIILKTRQILWSLTFKASLHCKKMAKGGNVLRRFMLDYFNGNSETGNFRVMMARWRWRVIHAQRVSKAFLSCGRARLAVLSQMWDNADRDRQRMEKLHLQQNKTVVSDETPAAATARRVRAGDDTIGDMAQQLSAMQTMLTPIEFQRMQMHANHVVRIPKRYETIPTGNLDILRLHCSIKMKLLVQYLSKRRAQHVVDVKEYIARAMASSNTRQVRVSDALAIVQTGAWIANVAEKPSQRKSSKLDYPVFQLYSKATADDMKTLIQEGIRLTLEQDPEQRRLVETQRQGAMEGSPFKRRLSVFAGGKPVRKDPLLGKLLDSERQNVIDIKSKNK</sequence>
<feature type="compositionally biased region" description="Polar residues" evidence="2">
    <location>
        <begin position="95"/>
        <end position="104"/>
    </location>
</feature>